<dbReference type="Proteomes" id="UP000000739">
    <property type="component" value="Chromosome"/>
</dbReference>
<organism evidence="3 4">
    <name type="scientific">Desulfatibacillum aliphaticivorans</name>
    <dbReference type="NCBI Taxonomy" id="218208"/>
    <lineage>
        <taxon>Bacteria</taxon>
        <taxon>Pseudomonadati</taxon>
        <taxon>Thermodesulfobacteriota</taxon>
        <taxon>Desulfobacteria</taxon>
        <taxon>Desulfobacterales</taxon>
        <taxon>Desulfatibacillaceae</taxon>
        <taxon>Desulfatibacillum</taxon>
    </lineage>
</organism>
<dbReference type="PANTHER" id="PTHR34075">
    <property type="entry name" value="BLR3430 PROTEIN"/>
    <property type="match status" value="1"/>
</dbReference>
<keyword evidence="4" id="KW-1185">Reference proteome</keyword>
<dbReference type="InterPro" id="IPR012340">
    <property type="entry name" value="NA-bd_OB-fold"/>
</dbReference>
<gene>
    <name evidence="3" type="ordered locus">Dalk_3343</name>
</gene>
<feature type="domain" description="ChsH2 rubredoxin-like zinc ribbon" evidence="2">
    <location>
        <begin position="36"/>
        <end position="68"/>
    </location>
</feature>
<dbReference type="Pfam" id="PF01796">
    <property type="entry name" value="OB_ChsH2_C"/>
    <property type="match status" value="1"/>
</dbReference>
<dbReference type="InterPro" id="IPR002878">
    <property type="entry name" value="ChsH2_C"/>
</dbReference>
<dbReference type="InterPro" id="IPR022002">
    <property type="entry name" value="ChsH2_Znr"/>
</dbReference>
<dbReference type="PANTHER" id="PTHR34075:SF4">
    <property type="entry name" value="DUF35 DOMAIN-CONTAINING PROTEIN"/>
    <property type="match status" value="1"/>
</dbReference>
<evidence type="ECO:0000313" key="3">
    <source>
        <dbReference type="EMBL" id="ACL05032.1"/>
    </source>
</evidence>
<reference evidence="3 4" key="1">
    <citation type="journal article" date="2012" name="Environ. Microbiol.">
        <title>The genome sequence of Desulfatibacillum alkenivorans AK-01: a blueprint for anaerobic alkane oxidation.</title>
        <authorList>
            <person name="Callaghan A.V."/>
            <person name="Morris B.E."/>
            <person name="Pereira I.A."/>
            <person name="McInerney M.J."/>
            <person name="Austin R.N."/>
            <person name="Groves J.T."/>
            <person name="Kukor J.J."/>
            <person name="Suflita J.M."/>
            <person name="Young L.Y."/>
            <person name="Zylstra G.J."/>
            <person name="Wawrik B."/>
        </authorList>
    </citation>
    <scope>NUCLEOTIDE SEQUENCE [LARGE SCALE GENOMIC DNA]</scope>
    <source>
        <strain evidence="3 4">AK-01</strain>
    </source>
</reference>
<dbReference type="KEGG" id="dal:Dalk_3343"/>
<dbReference type="Pfam" id="PF12172">
    <property type="entry name" value="zf-ChsH2"/>
    <property type="match status" value="1"/>
</dbReference>
<dbReference type="InterPro" id="IPR052513">
    <property type="entry name" value="Thioester_dehydratase-like"/>
</dbReference>
<evidence type="ECO:0000313" key="4">
    <source>
        <dbReference type="Proteomes" id="UP000000739"/>
    </source>
</evidence>
<dbReference type="eggNOG" id="COG1545">
    <property type="taxonomic scope" value="Bacteria"/>
</dbReference>
<proteinExistence type="predicted"/>
<dbReference type="Gene3D" id="6.10.30.10">
    <property type="match status" value="1"/>
</dbReference>
<evidence type="ECO:0008006" key="5">
    <source>
        <dbReference type="Google" id="ProtNLM"/>
    </source>
</evidence>
<feature type="domain" description="ChsH2 C-terminal OB-fold" evidence="1">
    <location>
        <begin position="71"/>
        <end position="141"/>
    </location>
</feature>
<evidence type="ECO:0000259" key="1">
    <source>
        <dbReference type="Pfam" id="PF01796"/>
    </source>
</evidence>
<sequence>MNQKNTDTEQICVPMTVDVPYRFAAGKYMARFLTELRDNGRFVGIKCPSCNRVQMPPRVVCAACHVKNDEWVELSSEGTMVGFTIMYLPLTDPTTGKPHEPPFVYGSVRLDGSDSTVEHMVNVEPDLDKVWVGMRMKVVLRDREERIGDLSDIIHFEPLPGQKRPQ</sequence>
<dbReference type="SUPFAM" id="SSF50249">
    <property type="entry name" value="Nucleic acid-binding proteins"/>
    <property type="match status" value="1"/>
</dbReference>
<name>B8FJA5_DESAL</name>
<dbReference type="RefSeq" id="WP_015948090.1">
    <property type="nucleotide sequence ID" value="NC_011768.1"/>
</dbReference>
<dbReference type="HOGENOM" id="CLU_119412_2_0_7"/>
<protein>
    <recommendedName>
        <fullName evidence="5">DUF35 domain-containing protein</fullName>
    </recommendedName>
</protein>
<dbReference type="EMBL" id="CP001322">
    <property type="protein sequence ID" value="ACL05032.1"/>
    <property type="molecule type" value="Genomic_DNA"/>
</dbReference>
<dbReference type="AlphaFoldDB" id="B8FJA5"/>
<accession>B8FJA5</accession>
<evidence type="ECO:0000259" key="2">
    <source>
        <dbReference type="Pfam" id="PF12172"/>
    </source>
</evidence>